<reference evidence="2" key="1">
    <citation type="submission" date="2020-06" db="EMBL/GenBank/DDBJ databases">
        <authorList>
            <person name="Li T."/>
            <person name="Hu X."/>
            <person name="Zhang T."/>
            <person name="Song X."/>
            <person name="Zhang H."/>
            <person name="Dai N."/>
            <person name="Sheng W."/>
            <person name="Hou X."/>
            <person name="Wei L."/>
        </authorList>
    </citation>
    <scope>NUCLEOTIDE SEQUENCE</scope>
    <source>
        <strain evidence="2">G02</strain>
        <tissue evidence="2">Leaf</tissue>
    </source>
</reference>
<comment type="caution">
    <text evidence="2">The sequence shown here is derived from an EMBL/GenBank/DDBJ whole genome shotgun (WGS) entry which is preliminary data.</text>
</comment>
<feature type="signal peptide" evidence="1">
    <location>
        <begin position="1"/>
        <end position="21"/>
    </location>
</feature>
<dbReference type="AlphaFoldDB" id="A0AAW2R425"/>
<protein>
    <submittedName>
        <fullName evidence="2">Uncharacterized protein</fullName>
    </submittedName>
</protein>
<gene>
    <name evidence="2" type="ORF">Sradi_3356800</name>
</gene>
<evidence type="ECO:0000256" key="1">
    <source>
        <dbReference type="SAM" id="SignalP"/>
    </source>
</evidence>
<sequence>MIASAMWVQFMAITQIPVVAPVSVNSPGLTRRLLQCGKRAPCGWLSAVSDNFHPIATLVYQH</sequence>
<keyword evidence="1" id="KW-0732">Signal</keyword>
<proteinExistence type="predicted"/>
<dbReference type="EMBL" id="JACGWJ010000014">
    <property type="protein sequence ID" value="KAL0374411.1"/>
    <property type="molecule type" value="Genomic_DNA"/>
</dbReference>
<organism evidence="2">
    <name type="scientific">Sesamum radiatum</name>
    <name type="common">Black benniseed</name>
    <dbReference type="NCBI Taxonomy" id="300843"/>
    <lineage>
        <taxon>Eukaryota</taxon>
        <taxon>Viridiplantae</taxon>
        <taxon>Streptophyta</taxon>
        <taxon>Embryophyta</taxon>
        <taxon>Tracheophyta</taxon>
        <taxon>Spermatophyta</taxon>
        <taxon>Magnoliopsida</taxon>
        <taxon>eudicotyledons</taxon>
        <taxon>Gunneridae</taxon>
        <taxon>Pentapetalae</taxon>
        <taxon>asterids</taxon>
        <taxon>lamiids</taxon>
        <taxon>Lamiales</taxon>
        <taxon>Pedaliaceae</taxon>
        <taxon>Sesamum</taxon>
    </lineage>
</organism>
<name>A0AAW2R425_SESRA</name>
<evidence type="ECO:0000313" key="2">
    <source>
        <dbReference type="EMBL" id="KAL0374411.1"/>
    </source>
</evidence>
<feature type="chain" id="PRO_5043957583" evidence="1">
    <location>
        <begin position="22"/>
        <end position="62"/>
    </location>
</feature>
<reference evidence="2" key="2">
    <citation type="journal article" date="2024" name="Plant">
        <title>Genomic evolution and insights into agronomic trait innovations of Sesamum species.</title>
        <authorList>
            <person name="Miao H."/>
            <person name="Wang L."/>
            <person name="Qu L."/>
            <person name="Liu H."/>
            <person name="Sun Y."/>
            <person name="Le M."/>
            <person name="Wang Q."/>
            <person name="Wei S."/>
            <person name="Zheng Y."/>
            <person name="Lin W."/>
            <person name="Duan Y."/>
            <person name="Cao H."/>
            <person name="Xiong S."/>
            <person name="Wang X."/>
            <person name="Wei L."/>
            <person name="Li C."/>
            <person name="Ma Q."/>
            <person name="Ju M."/>
            <person name="Zhao R."/>
            <person name="Li G."/>
            <person name="Mu C."/>
            <person name="Tian Q."/>
            <person name="Mei H."/>
            <person name="Zhang T."/>
            <person name="Gao T."/>
            <person name="Zhang H."/>
        </authorList>
    </citation>
    <scope>NUCLEOTIDE SEQUENCE</scope>
    <source>
        <strain evidence="2">G02</strain>
    </source>
</reference>
<accession>A0AAW2R425</accession>